<dbReference type="EMBL" id="SPKJ01000085">
    <property type="protein sequence ID" value="MYZ49631.1"/>
    <property type="molecule type" value="Genomic_DNA"/>
</dbReference>
<evidence type="ECO:0000313" key="2">
    <source>
        <dbReference type="EMBL" id="MYZ49631.1"/>
    </source>
</evidence>
<keyword evidence="3" id="KW-1185">Reference proteome</keyword>
<feature type="region of interest" description="Disordered" evidence="1">
    <location>
        <begin position="16"/>
        <end position="42"/>
    </location>
</feature>
<proteinExistence type="predicted"/>
<gene>
    <name evidence="2" type="ORF">E4O86_18140</name>
</gene>
<dbReference type="RefSeq" id="WP_161141972.1">
    <property type="nucleotide sequence ID" value="NZ_SPKJ01000085.1"/>
</dbReference>
<name>A0A964T6V8_9HYPH</name>
<sequence length="125" mass="13741">MPDFLGDRALDVTHMGLGDVLPSDDLPELGERDEGGPDLDLGRRGRFLRLKDAGLTARLDLGPAAMSSDSSFSMDSAKRRVMRCGKGARECVTATDREQMPEPPGPGSDFSSCRHRLGHRDEWRE</sequence>
<evidence type="ECO:0000313" key="3">
    <source>
        <dbReference type="Proteomes" id="UP000773614"/>
    </source>
</evidence>
<organism evidence="2 3">
    <name type="scientific">Propylenella binzhouense</name>
    <dbReference type="NCBI Taxonomy" id="2555902"/>
    <lineage>
        <taxon>Bacteria</taxon>
        <taxon>Pseudomonadati</taxon>
        <taxon>Pseudomonadota</taxon>
        <taxon>Alphaproteobacteria</taxon>
        <taxon>Hyphomicrobiales</taxon>
        <taxon>Propylenellaceae</taxon>
        <taxon>Propylenella</taxon>
    </lineage>
</organism>
<reference evidence="2" key="1">
    <citation type="submission" date="2019-03" db="EMBL/GenBank/DDBJ databases">
        <title>Afifella sp. nov., isolated from activated sludge.</title>
        <authorList>
            <person name="Li Q."/>
            <person name="Liu Y."/>
        </authorList>
    </citation>
    <scope>NUCLEOTIDE SEQUENCE</scope>
    <source>
        <strain evidence="2">L72</strain>
    </source>
</reference>
<dbReference type="Proteomes" id="UP000773614">
    <property type="component" value="Unassembled WGS sequence"/>
</dbReference>
<comment type="caution">
    <text evidence="2">The sequence shown here is derived from an EMBL/GenBank/DDBJ whole genome shotgun (WGS) entry which is preliminary data.</text>
</comment>
<feature type="compositionally biased region" description="Basic and acidic residues" evidence="1">
    <location>
        <begin position="29"/>
        <end position="42"/>
    </location>
</feature>
<evidence type="ECO:0000256" key="1">
    <source>
        <dbReference type="SAM" id="MobiDB-lite"/>
    </source>
</evidence>
<protein>
    <submittedName>
        <fullName evidence="2">Uncharacterized protein</fullName>
    </submittedName>
</protein>
<feature type="region of interest" description="Disordered" evidence="1">
    <location>
        <begin position="92"/>
        <end position="125"/>
    </location>
</feature>
<accession>A0A964T6V8</accession>
<dbReference type="AlphaFoldDB" id="A0A964T6V8"/>